<evidence type="ECO:0000256" key="2">
    <source>
        <dbReference type="SAM" id="MobiDB-lite"/>
    </source>
</evidence>
<name>A0A7S4CWK1_9EUGL</name>
<evidence type="ECO:0000256" key="1">
    <source>
        <dbReference type="SAM" id="Coils"/>
    </source>
</evidence>
<accession>A0A7S4CWK1</accession>
<evidence type="ECO:0000259" key="3">
    <source>
        <dbReference type="Pfam" id="PF00168"/>
    </source>
</evidence>
<reference evidence="4" key="1">
    <citation type="submission" date="2021-01" db="EMBL/GenBank/DDBJ databases">
        <authorList>
            <person name="Corre E."/>
            <person name="Pelletier E."/>
            <person name="Niang G."/>
            <person name="Scheremetjew M."/>
            <person name="Finn R."/>
            <person name="Kale V."/>
            <person name="Holt S."/>
            <person name="Cochrane G."/>
            <person name="Meng A."/>
            <person name="Brown T."/>
            <person name="Cohen L."/>
        </authorList>
    </citation>
    <scope>NUCLEOTIDE SEQUENCE</scope>
    <source>
        <strain evidence="4">CCMP1594</strain>
    </source>
</reference>
<organism evidence="4">
    <name type="scientific">Eutreptiella gymnastica</name>
    <dbReference type="NCBI Taxonomy" id="73025"/>
    <lineage>
        <taxon>Eukaryota</taxon>
        <taxon>Discoba</taxon>
        <taxon>Euglenozoa</taxon>
        <taxon>Euglenida</taxon>
        <taxon>Spirocuta</taxon>
        <taxon>Euglenophyceae</taxon>
        <taxon>Eutreptiales</taxon>
        <taxon>Eutreptiaceae</taxon>
        <taxon>Eutreptiella</taxon>
    </lineage>
</organism>
<evidence type="ECO:0000313" key="4">
    <source>
        <dbReference type="EMBL" id="CAE0808512.1"/>
    </source>
</evidence>
<feature type="domain" description="C2" evidence="3">
    <location>
        <begin position="5"/>
        <end position="102"/>
    </location>
</feature>
<keyword evidence="1" id="KW-0175">Coiled coil</keyword>
<dbReference type="Gene3D" id="2.60.40.150">
    <property type="entry name" value="C2 domain"/>
    <property type="match status" value="1"/>
</dbReference>
<dbReference type="SUPFAM" id="SSF49562">
    <property type="entry name" value="C2 domain (Calcium/lipid-binding domain, CaLB)"/>
    <property type="match status" value="1"/>
</dbReference>
<feature type="compositionally biased region" description="Basic and acidic residues" evidence="2">
    <location>
        <begin position="215"/>
        <end position="226"/>
    </location>
</feature>
<feature type="coiled-coil region" evidence="1">
    <location>
        <begin position="165"/>
        <end position="192"/>
    </location>
</feature>
<dbReference type="AlphaFoldDB" id="A0A7S4CWK1"/>
<proteinExistence type="predicted"/>
<dbReference type="Pfam" id="PF00168">
    <property type="entry name" value="C2"/>
    <property type="match status" value="1"/>
</dbReference>
<gene>
    <name evidence="4" type="ORF">EGYM00163_LOCUS19643</name>
</gene>
<dbReference type="EMBL" id="HBJA01055413">
    <property type="protein sequence ID" value="CAE0808512.1"/>
    <property type="molecule type" value="Transcribed_RNA"/>
</dbReference>
<dbReference type="InterPro" id="IPR000008">
    <property type="entry name" value="C2_dom"/>
</dbReference>
<sequence>MPKILLVKVCEGADLLSQNCFVALSLTSHQYHHTSTECGRRPKWNQTFEFLPHEACQIIVTVHESTEHPTRGAALCGQGILWLDDIQLLDILGGEEQSHWVDLVLEGKHAGKVRLAMSHKVVDKLSPYHKHLKENDHDLSLREPNFAAGGAHMSSKVSHPSGSQEDREIAALQKHLNELKKTEDEMNHFFRNHNGDLAEELEKLRYPRRSSSRGKPKEAEWTRIDYEPQPVFVQQERPPPRPRSDVPQFSWKLSKPKHEGTREMAYLNPREYQTKEKRRHYDAPRQFYNYSGR</sequence>
<feature type="region of interest" description="Disordered" evidence="2">
    <location>
        <begin position="207"/>
        <end position="293"/>
    </location>
</feature>
<dbReference type="InterPro" id="IPR035892">
    <property type="entry name" value="C2_domain_sf"/>
</dbReference>
<feature type="compositionally biased region" description="Basic and acidic residues" evidence="2">
    <location>
        <begin position="272"/>
        <end position="283"/>
    </location>
</feature>
<protein>
    <recommendedName>
        <fullName evidence="3">C2 domain-containing protein</fullName>
    </recommendedName>
</protein>